<gene>
    <name evidence="3" type="ORF">P170DRAFT_431216</name>
</gene>
<evidence type="ECO:0000256" key="1">
    <source>
        <dbReference type="SAM" id="MobiDB-lite"/>
    </source>
</evidence>
<dbReference type="Proteomes" id="UP000234275">
    <property type="component" value="Unassembled WGS sequence"/>
</dbReference>
<proteinExistence type="predicted"/>
<evidence type="ECO:0000313" key="3">
    <source>
        <dbReference type="EMBL" id="PLB43256.1"/>
    </source>
</evidence>
<feature type="region of interest" description="Disordered" evidence="1">
    <location>
        <begin position="153"/>
        <end position="195"/>
    </location>
</feature>
<protein>
    <recommendedName>
        <fullName evidence="2">BTB domain-containing protein</fullName>
    </recommendedName>
</protein>
<evidence type="ECO:0000313" key="4">
    <source>
        <dbReference type="Proteomes" id="UP000234275"/>
    </source>
</evidence>
<dbReference type="InterPro" id="IPR011333">
    <property type="entry name" value="SKP1/BTB/POZ_sf"/>
</dbReference>
<dbReference type="EMBL" id="MSFO01000011">
    <property type="protein sequence ID" value="PLB43256.1"/>
    <property type="molecule type" value="Genomic_DNA"/>
</dbReference>
<dbReference type="SUPFAM" id="SSF54695">
    <property type="entry name" value="POZ domain"/>
    <property type="match status" value="1"/>
</dbReference>
<dbReference type="RefSeq" id="XP_024698558.1">
    <property type="nucleotide sequence ID" value="XM_024848012.1"/>
</dbReference>
<accession>A0A2I2FRM5</accession>
<comment type="caution">
    <text evidence="3">The sequence shown here is derived from an EMBL/GenBank/DDBJ whole genome shotgun (WGS) entry which is preliminary data.</text>
</comment>
<dbReference type="OrthoDB" id="6359816at2759"/>
<dbReference type="InterPro" id="IPR000210">
    <property type="entry name" value="BTB/POZ_dom"/>
</dbReference>
<dbReference type="VEuPathDB" id="FungiDB:P170DRAFT_431216"/>
<organism evidence="3 4">
    <name type="scientific">Aspergillus steynii IBT 23096</name>
    <dbReference type="NCBI Taxonomy" id="1392250"/>
    <lineage>
        <taxon>Eukaryota</taxon>
        <taxon>Fungi</taxon>
        <taxon>Dikarya</taxon>
        <taxon>Ascomycota</taxon>
        <taxon>Pezizomycotina</taxon>
        <taxon>Eurotiomycetes</taxon>
        <taxon>Eurotiomycetidae</taxon>
        <taxon>Eurotiales</taxon>
        <taxon>Aspergillaceae</taxon>
        <taxon>Aspergillus</taxon>
        <taxon>Aspergillus subgen. Circumdati</taxon>
    </lineage>
</organism>
<dbReference type="PANTHER" id="PTHR47843">
    <property type="entry name" value="BTB DOMAIN-CONTAINING PROTEIN-RELATED"/>
    <property type="match status" value="1"/>
</dbReference>
<name>A0A2I2FRM5_9EURO</name>
<dbReference type="AlphaFoldDB" id="A0A2I2FRM5"/>
<dbReference type="PANTHER" id="PTHR47843:SF5">
    <property type="entry name" value="BTB_POZ DOMAIN PROTEIN"/>
    <property type="match status" value="1"/>
</dbReference>
<evidence type="ECO:0000259" key="2">
    <source>
        <dbReference type="PROSITE" id="PS50097"/>
    </source>
</evidence>
<feature type="domain" description="BTB" evidence="2">
    <location>
        <begin position="39"/>
        <end position="115"/>
    </location>
</feature>
<dbReference type="STRING" id="1392250.A0A2I2FRM5"/>
<keyword evidence="4" id="KW-1185">Reference proteome</keyword>
<dbReference type="GeneID" id="36555711"/>
<dbReference type="Gene3D" id="3.30.710.10">
    <property type="entry name" value="Potassium Channel Kv1.1, Chain A"/>
    <property type="match status" value="1"/>
</dbReference>
<sequence>MEQARPLKHTDIDTKGPMYHCLSAIQTSFWKLYQSGRFADFTVTCRGRTFRLHRAIPSGGDDMLPMRLALTITEPDPKRGTVNTPNVDEVNIDEDPKLMELLFQFLYLGNYSDGEYSGEIPSIQGVMDAKEIQEETLLNVPDTIHTMDFEAGREEDELTVESESWGSAHDSNPFEESGDEEEYDSDNSEEEKPITKDEMCDAVYYPSALRTSVQLYVLADKYKIPVLCQLAQERFMRSAENPRMKIDDFYNIIDTVCTYTPAGDPLRQFVCNIISPQYYSDSDIRSSMQRTMEKHPDFAALMMNSICTLAKNDELTKRLRDLAEEEEEE</sequence>
<feature type="compositionally biased region" description="Acidic residues" evidence="1">
    <location>
        <begin position="176"/>
        <end position="189"/>
    </location>
</feature>
<reference evidence="3 4" key="1">
    <citation type="submission" date="2016-12" db="EMBL/GenBank/DDBJ databases">
        <title>The genomes of Aspergillus section Nigri reveals drivers in fungal speciation.</title>
        <authorList>
            <consortium name="DOE Joint Genome Institute"/>
            <person name="Vesth T.C."/>
            <person name="Nybo J."/>
            <person name="Theobald S."/>
            <person name="Brandl J."/>
            <person name="Frisvad J.C."/>
            <person name="Nielsen K.F."/>
            <person name="Lyhne E.K."/>
            <person name="Kogle M.E."/>
            <person name="Kuo A."/>
            <person name="Riley R."/>
            <person name="Clum A."/>
            <person name="Nolan M."/>
            <person name="Lipzen A."/>
            <person name="Salamov A."/>
            <person name="Henrissat B."/>
            <person name="Wiebenga A."/>
            <person name="De Vries R.P."/>
            <person name="Grigoriev I.V."/>
            <person name="Mortensen U.H."/>
            <person name="Andersen M.R."/>
            <person name="Baker S.E."/>
        </authorList>
    </citation>
    <scope>NUCLEOTIDE SEQUENCE [LARGE SCALE GENOMIC DNA]</scope>
    <source>
        <strain evidence="3 4">IBT 23096</strain>
    </source>
</reference>
<dbReference type="PROSITE" id="PS50097">
    <property type="entry name" value="BTB"/>
    <property type="match status" value="1"/>
</dbReference>